<dbReference type="EMBL" id="FOBO01000024">
    <property type="protein sequence ID" value="SEN69480.1"/>
    <property type="molecule type" value="Genomic_DNA"/>
</dbReference>
<sequence length="68" mass="7446">MGVKNALATPTGADPTNVWLEEARNGVVHVVSLTLRYIVRNGGPLRRVNRRNAEFGQCFYGSVYPAAD</sequence>
<reference evidence="1 2" key="1">
    <citation type="submission" date="2016-10" db="EMBL/GenBank/DDBJ databases">
        <authorList>
            <person name="de Groot N.N."/>
        </authorList>
    </citation>
    <scope>NUCLEOTIDE SEQUENCE [LARGE SCALE GENOMIC DNA]</scope>
    <source>
        <strain evidence="1 2">DSM 11457</strain>
    </source>
</reference>
<dbReference type="Proteomes" id="UP000182160">
    <property type="component" value="Unassembled WGS sequence"/>
</dbReference>
<protein>
    <submittedName>
        <fullName evidence="1">Uncharacterized protein</fullName>
    </submittedName>
</protein>
<dbReference type="AlphaFoldDB" id="A0A1H8IKR0"/>
<accession>A0A1H8IKR0</accession>
<name>A0A1H8IKR0_9RHOB</name>
<evidence type="ECO:0000313" key="2">
    <source>
        <dbReference type="Proteomes" id="UP000182160"/>
    </source>
</evidence>
<gene>
    <name evidence="1" type="ORF">SAMN04488077_12431</name>
</gene>
<evidence type="ECO:0000313" key="1">
    <source>
        <dbReference type="EMBL" id="SEN69480.1"/>
    </source>
</evidence>
<organism evidence="1 2">
    <name type="scientific">Roseovarius tolerans</name>
    <dbReference type="NCBI Taxonomy" id="74031"/>
    <lineage>
        <taxon>Bacteria</taxon>
        <taxon>Pseudomonadati</taxon>
        <taxon>Pseudomonadota</taxon>
        <taxon>Alphaproteobacteria</taxon>
        <taxon>Rhodobacterales</taxon>
        <taxon>Roseobacteraceae</taxon>
        <taxon>Roseovarius</taxon>
    </lineage>
</organism>
<proteinExistence type="predicted"/>